<evidence type="ECO:0000313" key="2">
    <source>
        <dbReference type="EMBL" id="KJK76178.1"/>
    </source>
</evidence>
<sequence>MAKRVEMDEVSNEASSNGDLVDMKHEPQFDGVPWLPKSSQVSKMLHTLLLTDFQEYSIRGNLTMPQTKWNYFALKVQDSEDPEPANGDGLRRIYLARVERIYIFPTISLRHQDGYLQVLLDRVEPHVSVSRASGSLDAVALLSMNLHVYRLGSTTASQPDDGLWLTFRPEVFLKSGNPVLAVVNAGPGPRNQDNTQHRRRRGRN</sequence>
<feature type="region of interest" description="Disordered" evidence="1">
    <location>
        <begin position="1"/>
        <end position="22"/>
    </location>
</feature>
<name>A0A0D9NQZ6_METAN</name>
<evidence type="ECO:0000313" key="3">
    <source>
        <dbReference type="Proteomes" id="UP000054544"/>
    </source>
</evidence>
<accession>A0A0D9NQZ6</accession>
<dbReference type="EMBL" id="KE384747">
    <property type="protein sequence ID" value="KJK76178.1"/>
    <property type="molecule type" value="Genomic_DNA"/>
</dbReference>
<evidence type="ECO:0000256" key="1">
    <source>
        <dbReference type="SAM" id="MobiDB-lite"/>
    </source>
</evidence>
<feature type="region of interest" description="Disordered" evidence="1">
    <location>
        <begin position="184"/>
        <end position="204"/>
    </location>
</feature>
<protein>
    <submittedName>
        <fullName evidence="2">Uncharacterized protein</fullName>
    </submittedName>
</protein>
<dbReference type="AlphaFoldDB" id="A0A0D9NQZ6"/>
<proteinExistence type="predicted"/>
<organism evidence="2 3">
    <name type="scientific">Metarhizium anisopliae BRIP 53293</name>
    <dbReference type="NCBI Taxonomy" id="1291518"/>
    <lineage>
        <taxon>Eukaryota</taxon>
        <taxon>Fungi</taxon>
        <taxon>Dikarya</taxon>
        <taxon>Ascomycota</taxon>
        <taxon>Pezizomycotina</taxon>
        <taxon>Sordariomycetes</taxon>
        <taxon>Hypocreomycetidae</taxon>
        <taxon>Hypocreales</taxon>
        <taxon>Clavicipitaceae</taxon>
        <taxon>Metarhizium</taxon>
    </lineage>
</organism>
<keyword evidence="3" id="KW-1185">Reference proteome</keyword>
<reference evidence="3" key="1">
    <citation type="journal article" date="2014" name="BMC Genomics">
        <title>The genome sequence of the biocontrol fungus Metarhizium anisopliae and comparative genomics of Metarhizium species.</title>
        <authorList>
            <person name="Pattemore J.A."/>
            <person name="Hane J.K."/>
            <person name="Williams A.H."/>
            <person name="Wilson B.A."/>
            <person name="Stodart B.J."/>
            <person name="Ash G.J."/>
        </authorList>
    </citation>
    <scope>NUCLEOTIDE SEQUENCE [LARGE SCALE GENOMIC DNA]</scope>
    <source>
        <strain evidence="3">BRIP 53293</strain>
    </source>
</reference>
<dbReference type="Proteomes" id="UP000054544">
    <property type="component" value="Unassembled WGS sequence"/>
</dbReference>
<gene>
    <name evidence="2" type="ORF">H634G_08584</name>
</gene>